<evidence type="ECO:0000313" key="1">
    <source>
        <dbReference type="EMBL" id="CAH3168671.1"/>
    </source>
</evidence>
<sequence length="69" mass="7692">MGFGLKKCAKASFKRGKLASSGNLAIDEDTAIQELNQEEVYKYLGVDESDERLLVAAQDHAINTRNYQK</sequence>
<reference evidence="1 2" key="1">
    <citation type="submission" date="2022-05" db="EMBL/GenBank/DDBJ databases">
        <authorList>
            <consortium name="Genoscope - CEA"/>
            <person name="William W."/>
        </authorList>
    </citation>
    <scope>NUCLEOTIDE SEQUENCE [LARGE SCALE GENOMIC DNA]</scope>
</reference>
<name>A0AAU9Y3R4_9CNID</name>
<gene>
    <name evidence="1" type="ORF">PMEA_00009357</name>
</gene>
<comment type="caution">
    <text evidence="1">The sequence shown here is derived from an EMBL/GenBank/DDBJ whole genome shotgun (WGS) entry which is preliminary data.</text>
</comment>
<proteinExistence type="predicted"/>
<organism evidence="1 2">
    <name type="scientific">Pocillopora meandrina</name>
    <dbReference type="NCBI Taxonomy" id="46732"/>
    <lineage>
        <taxon>Eukaryota</taxon>
        <taxon>Metazoa</taxon>
        <taxon>Cnidaria</taxon>
        <taxon>Anthozoa</taxon>
        <taxon>Hexacorallia</taxon>
        <taxon>Scleractinia</taxon>
        <taxon>Astrocoeniina</taxon>
        <taxon>Pocilloporidae</taxon>
        <taxon>Pocillopora</taxon>
    </lineage>
</organism>
<dbReference type="Proteomes" id="UP001159428">
    <property type="component" value="Unassembled WGS sequence"/>
</dbReference>
<dbReference type="AlphaFoldDB" id="A0AAU9Y3R4"/>
<protein>
    <submittedName>
        <fullName evidence="1">Uncharacterized protein</fullName>
    </submittedName>
</protein>
<accession>A0AAU9Y3R4</accession>
<dbReference type="EMBL" id="CALNXJ010000186">
    <property type="protein sequence ID" value="CAH3168671.1"/>
    <property type="molecule type" value="Genomic_DNA"/>
</dbReference>
<evidence type="ECO:0000313" key="2">
    <source>
        <dbReference type="Proteomes" id="UP001159428"/>
    </source>
</evidence>
<keyword evidence="2" id="KW-1185">Reference proteome</keyword>